<dbReference type="PROSITE" id="PS51257">
    <property type="entry name" value="PROKAR_LIPOPROTEIN"/>
    <property type="match status" value="1"/>
</dbReference>
<gene>
    <name evidence="3" type="ORF">OE749_14785</name>
</gene>
<feature type="compositionally biased region" description="Basic and acidic residues" evidence="1">
    <location>
        <begin position="545"/>
        <end position="556"/>
    </location>
</feature>
<evidence type="ECO:0000313" key="3">
    <source>
        <dbReference type="EMBL" id="MCV2885956.1"/>
    </source>
</evidence>
<proteinExistence type="predicted"/>
<reference evidence="3 4" key="1">
    <citation type="submission" date="2022-10" db="EMBL/GenBank/DDBJ databases">
        <title>Aestuariibacter sp. AA17 isolated from Montipora capitata coral fragment.</title>
        <authorList>
            <person name="Emsley S.A."/>
            <person name="Pfannmuller K.M."/>
            <person name="Loughran R.M."/>
            <person name="Shlafstein M."/>
            <person name="Papke E."/>
            <person name="Saw J.H."/>
            <person name="Ushijima B."/>
            <person name="Videau P."/>
        </authorList>
    </citation>
    <scope>NUCLEOTIDE SEQUENCE [LARGE SCALE GENOMIC DNA]</scope>
    <source>
        <strain evidence="3 4">AA17</strain>
    </source>
</reference>
<accession>A0ABT3ABB3</accession>
<dbReference type="RefSeq" id="WP_263713248.1">
    <property type="nucleotide sequence ID" value="NZ_JAOWKX010000008.1"/>
</dbReference>
<comment type="caution">
    <text evidence="3">The sequence shown here is derived from an EMBL/GenBank/DDBJ whole genome shotgun (WGS) entry which is preliminary data.</text>
</comment>
<sequence length="562" mass="63467">MKFSTHFLCGACVVISSILLSACEKSDAETRSTSALTEAEKYIHANEVYNEEAVIPPQCYTKTEGVNNPCYVCHQSYPLVEKRPNAMNDGGLQGDYAFSDIGVTNSWRNLFIDRTPLIADISDEFILKYISEDNYSQAYDEMSGRAKETNIPQIKNLHLAGAAFADNGLAKDGSLWVAYNYKLFPSTFWPTNGSTGDAMIRLDRAFREKDGQYNEHIYFTNLALAEMAVKGAESLPVEGLSETEVGVDLNADGELSSAVMSIRRQPYYVGDAEEVPLVDMLFPEGTELLHTVRYLGIDENGETFVPPRMKEVRYMKKHMMRSRENLLSTYYTERKEKHFEKLPRMVPAGNRGIANGYGWTLNAMIEDKQGQLRPQASEELAFCNGCHRSVGSTIDQTFSFARKVDGEAGWGYLNLRAMTDVPSHGEEKGEYLTYLERVQGGDEFRQNKEMLARWFEAGEVKEDKIKRLSSIFDLVTPSSSRALALNKAYYTIVKEQSYLFGRDATLTQAENVLQDVDESQPPLDPSHRFNWDIRLNWQHNGSPKEMIERQARDRQGDALGGQ</sequence>
<protein>
    <recommendedName>
        <fullName evidence="5">Lipoprotein</fullName>
    </recommendedName>
</protein>
<evidence type="ECO:0000256" key="1">
    <source>
        <dbReference type="SAM" id="MobiDB-lite"/>
    </source>
</evidence>
<feature type="region of interest" description="Disordered" evidence="1">
    <location>
        <begin position="542"/>
        <end position="562"/>
    </location>
</feature>
<name>A0ABT3ABB3_9ALTE</name>
<organism evidence="3 4">
    <name type="scientific">Fluctibacter corallii</name>
    <dbReference type="NCBI Taxonomy" id="2984329"/>
    <lineage>
        <taxon>Bacteria</taxon>
        <taxon>Pseudomonadati</taxon>
        <taxon>Pseudomonadota</taxon>
        <taxon>Gammaproteobacteria</taxon>
        <taxon>Alteromonadales</taxon>
        <taxon>Alteromonadaceae</taxon>
        <taxon>Fluctibacter</taxon>
    </lineage>
</organism>
<keyword evidence="4" id="KW-1185">Reference proteome</keyword>
<feature type="signal peptide" evidence="2">
    <location>
        <begin position="1"/>
        <end position="22"/>
    </location>
</feature>
<feature type="chain" id="PRO_5046270950" description="Lipoprotein" evidence="2">
    <location>
        <begin position="23"/>
        <end position="562"/>
    </location>
</feature>
<evidence type="ECO:0000313" key="4">
    <source>
        <dbReference type="Proteomes" id="UP001652504"/>
    </source>
</evidence>
<dbReference type="Proteomes" id="UP001652504">
    <property type="component" value="Unassembled WGS sequence"/>
</dbReference>
<evidence type="ECO:0000256" key="2">
    <source>
        <dbReference type="SAM" id="SignalP"/>
    </source>
</evidence>
<keyword evidence="2" id="KW-0732">Signal</keyword>
<dbReference type="EMBL" id="JAOWKX010000008">
    <property type="protein sequence ID" value="MCV2885956.1"/>
    <property type="molecule type" value="Genomic_DNA"/>
</dbReference>
<evidence type="ECO:0008006" key="5">
    <source>
        <dbReference type="Google" id="ProtNLM"/>
    </source>
</evidence>